<sequence>MKTSFIEIFLLLACSASADFISTTRLPHHCSNVELGGLTDMQGFCLVSEQPYGSQNGSYEWEDMTKFETFDKVHFSPDTYVSISRCENELDVFIGIVQRFSDHMPSRNWFRGVGGAILLYFSPRLLTYFLNLEGICEEYGEMALLDPMALTRQRAQYMDFRSKPLSEGEL</sequence>
<organism evidence="2 3">
    <name type="scientific">Aspergillus tanneri</name>
    <dbReference type="NCBI Taxonomy" id="1220188"/>
    <lineage>
        <taxon>Eukaryota</taxon>
        <taxon>Fungi</taxon>
        <taxon>Dikarya</taxon>
        <taxon>Ascomycota</taxon>
        <taxon>Pezizomycotina</taxon>
        <taxon>Eurotiomycetes</taxon>
        <taxon>Eurotiomycetidae</taxon>
        <taxon>Eurotiales</taxon>
        <taxon>Aspergillaceae</taxon>
        <taxon>Aspergillus</taxon>
        <taxon>Aspergillus subgen. Circumdati</taxon>
    </lineage>
</organism>
<keyword evidence="1" id="KW-0732">Signal</keyword>
<proteinExistence type="predicted"/>
<comment type="caution">
    <text evidence="2">The sequence shown here is derived from an EMBL/GenBank/DDBJ whole genome shotgun (WGS) entry which is preliminary data.</text>
</comment>
<feature type="chain" id="PRO_5020525523" evidence="1">
    <location>
        <begin position="19"/>
        <end position="170"/>
    </location>
</feature>
<dbReference type="AlphaFoldDB" id="A0A4S3J7I7"/>
<name>A0A4S3J7I7_9EURO</name>
<dbReference type="VEuPathDB" id="FungiDB:EYZ11_010417"/>
<evidence type="ECO:0000256" key="1">
    <source>
        <dbReference type="SAM" id="SignalP"/>
    </source>
</evidence>
<feature type="signal peptide" evidence="1">
    <location>
        <begin position="1"/>
        <end position="18"/>
    </location>
</feature>
<reference evidence="2 3" key="1">
    <citation type="submission" date="2019-03" db="EMBL/GenBank/DDBJ databases">
        <title>The genome sequence of a newly discovered highly antifungal drug resistant Aspergillus species, Aspergillus tanneri NIH 1004.</title>
        <authorList>
            <person name="Mounaud S."/>
            <person name="Singh I."/>
            <person name="Joardar V."/>
            <person name="Pakala S."/>
            <person name="Pakala S."/>
            <person name="Venepally P."/>
            <person name="Hoover J."/>
            <person name="Nierman W."/>
            <person name="Chung J."/>
            <person name="Losada L."/>
        </authorList>
    </citation>
    <scope>NUCLEOTIDE SEQUENCE [LARGE SCALE GENOMIC DNA]</scope>
    <source>
        <strain evidence="2 3">NIH1004</strain>
    </source>
</reference>
<dbReference type="EMBL" id="SOSA01000558">
    <property type="protein sequence ID" value="THC90118.1"/>
    <property type="molecule type" value="Genomic_DNA"/>
</dbReference>
<keyword evidence="3" id="KW-1185">Reference proteome</keyword>
<accession>A0A4S3J7I7</accession>
<gene>
    <name evidence="2" type="ORF">EYZ11_010417</name>
</gene>
<dbReference type="Proteomes" id="UP000308092">
    <property type="component" value="Unassembled WGS sequence"/>
</dbReference>
<evidence type="ECO:0000313" key="2">
    <source>
        <dbReference type="EMBL" id="THC90118.1"/>
    </source>
</evidence>
<protein>
    <submittedName>
        <fullName evidence="2">Uncharacterized protein</fullName>
    </submittedName>
</protein>
<evidence type="ECO:0000313" key="3">
    <source>
        <dbReference type="Proteomes" id="UP000308092"/>
    </source>
</evidence>